<dbReference type="AlphaFoldDB" id="A0A8S1TZG9"/>
<keyword evidence="1" id="KW-1133">Transmembrane helix</keyword>
<reference evidence="2" key="1">
    <citation type="submission" date="2021-01" db="EMBL/GenBank/DDBJ databases">
        <authorList>
            <consortium name="Genoscope - CEA"/>
            <person name="William W."/>
        </authorList>
    </citation>
    <scope>NUCLEOTIDE SEQUENCE</scope>
</reference>
<name>A0A8S1TZG9_PAROT</name>
<evidence type="ECO:0000256" key="1">
    <source>
        <dbReference type="SAM" id="Phobius"/>
    </source>
</evidence>
<dbReference type="OrthoDB" id="324862at2759"/>
<protein>
    <recommendedName>
        <fullName evidence="4">Transmembrane protein</fullName>
    </recommendedName>
</protein>
<evidence type="ECO:0000313" key="2">
    <source>
        <dbReference type="EMBL" id="CAD8156847.1"/>
    </source>
</evidence>
<proteinExistence type="predicted"/>
<dbReference type="Proteomes" id="UP000683925">
    <property type="component" value="Unassembled WGS sequence"/>
</dbReference>
<keyword evidence="3" id="KW-1185">Reference proteome</keyword>
<dbReference type="EMBL" id="CAJJDP010000032">
    <property type="protein sequence ID" value="CAD8156847.1"/>
    <property type="molecule type" value="Genomic_DNA"/>
</dbReference>
<evidence type="ECO:0000313" key="3">
    <source>
        <dbReference type="Proteomes" id="UP000683925"/>
    </source>
</evidence>
<organism evidence="2 3">
    <name type="scientific">Paramecium octaurelia</name>
    <dbReference type="NCBI Taxonomy" id="43137"/>
    <lineage>
        <taxon>Eukaryota</taxon>
        <taxon>Sar</taxon>
        <taxon>Alveolata</taxon>
        <taxon>Ciliophora</taxon>
        <taxon>Intramacronucleata</taxon>
        <taxon>Oligohymenophorea</taxon>
        <taxon>Peniculida</taxon>
        <taxon>Parameciidae</taxon>
        <taxon>Paramecium</taxon>
    </lineage>
</organism>
<gene>
    <name evidence="2" type="ORF">POCTA_138.1.T0320331</name>
</gene>
<keyword evidence="1" id="KW-0472">Membrane</keyword>
<feature type="transmembrane region" description="Helical" evidence="1">
    <location>
        <begin position="246"/>
        <end position="264"/>
    </location>
</feature>
<sequence>MYQERYQINVETQDVLQWIITISIYGDTNDIQSLVHYSNVLKNLCYGIGQRINITHNSRMKFNIIARKQIICAIITTKLDEIQTTFTWPLDRWHHCWPLACDYHKQIMQGQSQGNLGLHALESSRIMFVQHIVPAEKNCHEHEKLGAQHKQSDFVITSWMCHILLSKFLHPNHLYIIHILCNSSKKNFNQFRCQERHQIMFSYFLNSSFIDNNNMTVDLRSQQLLLKTTKVLSQKQINIANKRQDIGNILIIGFGAISILLFLFRQPFQCFEMLQDLN</sequence>
<comment type="caution">
    <text evidence="2">The sequence shown here is derived from an EMBL/GenBank/DDBJ whole genome shotgun (WGS) entry which is preliminary data.</text>
</comment>
<accession>A0A8S1TZG9</accession>
<evidence type="ECO:0008006" key="4">
    <source>
        <dbReference type="Google" id="ProtNLM"/>
    </source>
</evidence>
<keyword evidence="1" id="KW-0812">Transmembrane</keyword>